<dbReference type="Proteomes" id="UP000192678">
    <property type="component" value="Unassembled WGS sequence"/>
</dbReference>
<dbReference type="STRING" id="475255.SAMN04488101_101711"/>
<evidence type="ECO:0000259" key="1">
    <source>
        <dbReference type="Pfam" id="PF25135"/>
    </source>
</evidence>
<dbReference type="Pfam" id="PF14903">
    <property type="entry name" value="WG_beta_rep"/>
    <property type="match status" value="2"/>
</dbReference>
<dbReference type="PANTHER" id="PTHR37841">
    <property type="entry name" value="GLR2918 PROTEIN"/>
    <property type="match status" value="1"/>
</dbReference>
<name>A0A1W2AKL1_9SPHI</name>
<dbReference type="AlphaFoldDB" id="A0A1W2AKL1"/>
<evidence type="ECO:0000313" key="2">
    <source>
        <dbReference type="EMBL" id="SMC61269.1"/>
    </source>
</evidence>
<feature type="domain" description="DUF7822" evidence="1">
    <location>
        <begin position="17"/>
        <end position="139"/>
    </location>
</feature>
<sequence>MSHRVYIYNVSVPEEVRQSNCMLTEWGYDVPLLLQPLLIANGFVSGNIYNTHTDPENYGLYYNAREGINNLKLFYEFLERHQDEMIDDIEKYQLAKQSLFEFLDKLKQPYFHVDAWDVFNMSDQGHQQQANELLKSIAINNVVINRAIENDDVSLLDISLFHRESVLGFSDFKSLLNYPDYDYGLKHIFELEVDAYDQATEEVEHFEQGGFWGLKNAEGKVLVEPIYDEFYGFAGEDLAVILKGEKYGFIHKSGKVHISPVYQDAFDFEGGRAVVKRGGKYGLINVQNAVTAPFEFDEVISLDDEGNFTARKDDKWGVIDSEGETILKFDFEQCFEEGNGYYYSVIAGKGKRIIFNRHFKYIGEFPVSAIEDLGDGYLLVNPHKDSNQLMLFGRDGAMLEKGFEKIVRQTNFPNALILRKEKKYGALGLQQQRVILPYEYDALTDLLAYRNQKTTDFILAQKGDQKGIFDGNAAHPNWLIPLDDYEDIIWLHEDCFAMQKTGKWGISNISDNWFSDYEFDAVTRKMAVYGFAYAFKGPQVFVVDKNEIYPADKEMVSEDVQDKYSDYYFDAEIMIRLKAYLKS</sequence>
<dbReference type="RefSeq" id="WP_084287265.1">
    <property type="nucleotide sequence ID" value="NZ_FWYB01000001.1"/>
</dbReference>
<dbReference type="OrthoDB" id="5464673at2"/>
<accession>A0A1W2AKL1</accession>
<dbReference type="PANTHER" id="PTHR37841:SF1">
    <property type="entry name" value="DUF3298 DOMAIN-CONTAINING PROTEIN"/>
    <property type="match status" value="1"/>
</dbReference>
<organism evidence="2 3">
    <name type="scientific">Pedobacter nyackensis</name>
    <dbReference type="NCBI Taxonomy" id="475255"/>
    <lineage>
        <taxon>Bacteria</taxon>
        <taxon>Pseudomonadati</taxon>
        <taxon>Bacteroidota</taxon>
        <taxon>Sphingobacteriia</taxon>
        <taxon>Sphingobacteriales</taxon>
        <taxon>Sphingobacteriaceae</taxon>
        <taxon>Pedobacter</taxon>
    </lineage>
</organism>
<keyword evidence="3" id="KW-1185">Reference proteome</keyword>
<dbReference type="Pfam" id="PF25135">
    <property type="entry name" value="DUF7822"/>
    <property type="match status" value="1"/>
</dbReference>
<evidence type="ECO:0000313" key="3">
    <source>
        <dbReference type="Proteomes" id="UP000192678"/>
    </source>
</evidence>
<proteinExistence type="predicted"/>
<protein>
    <submittedName>
        <fullName evidence="2">WG containing repeat-containing protein</fullName>
    </submittedName>
</protein>
<dbReference type="InterPro" id="IPR032774">
    <property type="entry name" value="WG_beta_rep"/>
</dbReference>
<gene>
    <name evidence="2" type="ORF">SAMN04488101_101711</name>
</gene>
<dbReference type="InterPro" id="IPR056724">
    <property type="entry name" value="DUF7822"/>
</dbReference>
<dbReference type="EMBL" id="FWYB01000001">
    <property type="protein sequence ID" value="SMC61269.1"/>
    <property type="molecule type" value="Genomic_DNA"/>
</dbReference>
<reference evidence="2 3" key="1">
    <citation type="submission" date="2017-04" db="EMBL/GenBank/DDBJ databases">
        <authorList>
            <person name="Afonso C.L."/>
            <person name="Miller P.J."/>
            <person name="Scott M.A."/>
            <person name="Spackman E."/>
            <person name="Goraichik I."/>
            <person name="Dimitrov K.M."/>
            <person name="Suarez D.L."/>
            <person name="Swayne D.E."/>
        </authorList>
    </citation>
    <scope>NUCLEOTIDE SEQUENCE [LARGE SCALE GENOMIC DNA]</scope>
    <source>
        <strain evidence="2 3">DSM 19625</strain>
    </source>
</reference>